<dbReference type="GO" id="GO:0006355">
    <property type="term" value="P:regulation of DNA-templated transcription"/>
    <property type="evidence" value="ECO:0007669"/>
    <property type="project" value="InterPro"/>
</dbReference>
<evidence type="ECO:0000259" key="4">
    <source>
        <dbReference type="PROSITE" id="PS50043"/>
    </source>
</evidence>
<accession>A0A4Q1CJP3</accession>
<comment type="caution">
    <text evidence="6">The sequence shown here is derived from an EMBL/GenBank/DDBJ whole genome shotgun (WGS) entry which is preliminary data.</text>
</comment>
<evidence type="ECO:0000313" key="7">
    <source>
        <dbReference type="Proteomes" id="UP000290204"/>
    </source>
</evidence>
<evidence type="ECO:0000256" key="2">
    <source>
        <dbReference type="ARBA" id="ARBA00023125"/>
    </source>
</evidence>
<dbReference type="InterPro" id="IPR011006">
    <property type="entry name" value="CheY-like_superfamily"/>
</dbReference>
<keyword evidence="1 3" id="KW-0597">Phosphoprotein</keyword>
<dbReference type="Gene3D" id="3.40.50.2300">
    <property type="match status" value="1"/>
</dbReference>
<keyword evidence="7" id="KW-1185">Reference proteome</keyword>
<dbReference type="EMBL" id="SDHW01000002">
    <property type="protein sequence ID" value="RXK60803.1"/>
    <property type="molecule type" value="Genomic_DNA"/>
</dbReference>
<evidence type="ECO:0000313" key="6">
    <source>
        <dbReference type="EMBL" id="RXK60803.1"/>
    </source>
</evidence>
<feature type="domain" description="HTH luxR-type" evidence="4">
    <location>
        <begin position="160"/>
        <end position="220"/>
    </location>
</feature>
<dbReference type="SUPFAM" id="SSF52172">
    <property type="entry name" value="CheY-like"/>
    <property type="match status" value="1"/>
</dbReference>
<organism evidence="6 7">
    <name type="scientific">Lacibacter luteus</name>
    <dbReference type="NCBI Taxonomy" id="2508719"/>
    <lineage>
        <taxon>Bacteria</taxon>
        <taxon>Pseudomonadati</taxon>
        <taxon>Bacteroidota</taxon>
        <taxon>Chitinophagia</taxon>
        <taxon>Chitinophagales</taxon>
        <taxon>Chitinophagaceae</taxon>
        <taxon>Lacibacter</taxon>
    </lineage>
</organism>
<dbReference type="SUPFAM" id="SSF46894">
    <property type="entry name" value="C-terminal effector domain of the bipartite response regulators"/>
    <property type="match status" value="1"/>
</dbReference>
<evidence type="ECO:0000256" key="1">
    <source>
        <dbReference type="ARBA" id="ARBA00022553"/>
    </source>
</evidence>
<dbReference type="OrthoDB" id="9797341at2"/>
<dbReference type="InterPro" id="IPR000792">
    <property type="entry name" value="Tscrpt_reg_LuxR_C"/>
</dbReference>
<gene>
    <name evidence="6" type="ORF">ESA94_10100</name>
</gene>
<reference evidence="6 7" key="1">
    <citation type="submission" date="2019-01" db="EMBL/GenBank/DDBJ databases">
        <title>Lacibacter sp. strain TTM-7.</title>
        <authorList>
            <person name="Chen W.-M."/>
        </authorList>
    </citation>
    <scope>NUCLEOTIDE SEQUENCE [LARGE SCALE GENOMIC DNA]</scope>
    <source>
        <strain evidence="6 7">TTM-7</strain>
    </source>
</reference>
<dbReference type="InterPro" id="IPR058245">
    <property type="entry name" value="NreC/VraR/RcsB-like_REC"/>
</dbReference>
<proteinExistence type="predicted"/>
<dbReference type="PANTHER" id="PTHR45566:SF2">
    <property type="entry name" value="NARL SUBFAMILY"/>
    <property type="match status" value="1"/>
</dbReference>
<dbReference type="PANTHER" id="PTHR45566">
    <property type="entry name" value="HTH-TYPE TRANSCRIPTIONAL REGULATOR YHJB-RELATED"/>
    <property type="match status" value="1"/>
</dbReference>
<dbReference type="Pfam" id="PF00072">
    <property type="entry name" value="Response_reg"/>
    <property type="match status" value="1"/>
</dbReference>
<feature type="domain" description="Response regulatory" evidence="5">
    <location>
        <begin position="24"/>
        <end position="140"/>
    </location>
</feature>
<dbReference type="PRINTS" id="PR00038">
    <property type="entry name" value="HTHLUXR"/>
</dbReference>
<dbReference type="SMART" id="SM00448">
    <property type="entry name" value="REC"/>
    <property type="match status" value="1"/>
</dbReference>
<evidence type="ECO:0000259" key="5">
    <source>
        <dbReference type="PROSITE" id="PS50110"/>
    </source>
</evidence>
<evidence type="ECO:0000256" key="3">
    <source>
        <dbReference type="PROSITE-ProRule" id="PRU00169"/>
    </source>
</evidence>
<dbReference type="SMART" id="SM00421">
    <property type="entry name" value="HTH_LUXR"/>
    <property type="match status" value="1"/>
</dbReference>
<dbReference type="Pfam" id="PF00196">
    <property type="entry name" value="GerE"/>
    <property type="match status" value="1"/>
</dbReference>
<protein>
    <submittedName>
        <fullName evidence="6">Response regulator transcription factor</fullName>
    </submittedName>
</protein>
<dbReference type="Proteomes" id="UP000290204">
    <property type="component" value="Unassembled WGS sequence"/>
</dbReference>
<dbReference type="InterPro" id="IPR001789">
    <property type="entry name" value="Sig_transdc_resp-reg_receiver"/>
</dbReference>
<dbReference type="CDD" id="cd17535">
    <property type="entry name" value="REC_NarL-like"/>
    <property type="match status" value="1"/>
</dbReference>
<dbReference type="InterPro" id="IPR051015">
    <property type="entry name" value="EvgA-like"/>
</dbReference>
<dbReference type="AlphaFoldDB" id="A0A4Q1CJP3"/>
<sequence>MPKKDMVVRLHLNSLYYQMKPTIRLLIVDDHPFFSEGLSNALRPHSEYVVVNSVQSGNDVMAALRTSEANILILDINLPGINGLELLPGIKQKYPELKIMLLSMYMPADIRIDAEKQPIDAYVLKNSGTDILLAALEQLKAGERFFDPNIQSTNHHANDNFSRKLKLSSRELEILQLLKDGYSNKEISQKLFLSELTVKTHRKNIMAKMDAKNIADLLRK</sequence>
<dbReference type="CDD" id="cd06170">
    <property type="entry name" value="LuxR_C_like"/>
    <property type="match status" value="1"/>
</dbReference>
<dbReference type="InterPro" id="IPR016032">
    <property type="entry name" value="Sig_transdc_resp-reg_C-effctor"/>
</dbReference>
<dbReference type="GO" id="GO:0000160">
    <property type="term" value="P:phosphorelay signal transduction system"/>
    <property type="evidence" value="ECO:0007669"/>
    <property type="project" value="InterPro"/>
</dbReference>
<dbReference type="PROSITE" id="PS50110">
    <property type="entry name" value="RESPONSE_REGULATORY"/>
    <property type="match status" value="1"/>
</dbReference>
<dbReference type="PROSITE" id="PS50043">
    <property type="entry name" value="HTH_LUXR_2"/>
    <property type="match status" value="1"/>
</dbReference>
<dbReference type="GO" id="GO:0003677">
    <property type="term" value="F:DNA binding"/>
    <property type="evidence" value="ECO:0007669"/>
    <property type="project" value="UniProtKB-KW"/>
</dbReference>
<feature type="modified residue" description="4-aspartylphosphate" evidence="3">
    <location>
        <position position="75"/>
    </location>
</feature>
<dbReference type="PROSITE" id="PS00622">
    <property type="entry name" value="HTH_LUXR_1"/>
    <property type="match status" value="1"/>
</dbReference>
<keyword evidence="2" id="KW-0238">DNA-binding</keyword>
<name>A0A4Q1CJP3_9BACT</name>